<feature type="domain" description="Bacterial alpha-L-rhamnosidase N-terminal" evidence="8">
    <location>
        <begin position="390"/>
        <end position="544"/>
    </location>
</feature>
<feature type="signal peptide" evidence="6">
    <location>
        <begin position="1"/>
        <end position="27"/>
    </location>
</feature>
<proteinExistence type="predicted"/>
<evidence type="ECO:0000313" key="11">
    <source>
        <dbReference type="EMBL" id="MBC5787010.1"/>
    </source>
</evidence>
<feature type="transmembrane region" description="Helical" evidence="5">
    <location>
        <begin position="1427"/>
        <end position="1446"/>
    </location>
</feature>
<evidence type="ECO:0000259" key="8">
    <source>
        <dbReference type="Pfam" id="PF08531"/>
    </source>
</evidence>
<gene>
    <name evidence="11" type="ORF">H8Z77_03090</name>
</gene>
<evidence type="ECO:0000259" key="10">
    <source>
        <dbReference type="Pfam" id="PF17390"/>
    </source>
</evidence>
<dbReference type="Pfam" id="PF17390">
    <property type="entry name" value="Bac_rhamnosid_C"/>
    <property type="match status" value="1"/>
</dbReference>
<dbReference type="RefSeq" id="WP_186996164.1">
    <property type="nucleotide sequence ID" value="NZ_JACOQK010000001.1"/>
</dbReference>
<dbReference type="InterPro" id="IPR012341">
    <property type="entry name" value="6hp_glycosidase-like_sf"/>
</dbReference>
<reference evidence="11 12" key="1">
    <citation type="submission" date="2020-08" db="EMBL/GenBank/DDBJ databases">
        <title>Genome public.</title>
        <authorList>
            <person name="Liu C."/>
            <person name="Sun Q."/>
        </authorList>
    </citation>
    <scope>NUCLEOTIDE SEQUENCE [LARGE SCALE GENOMIC DNA]</scope>
    <source>
        <strain evidence="11 12">NSJ-27</strain>
    </source>
</reference>
<dbReference type="InterPro" id="IPR008928">
    <property type="entry name" value="6-hairpin_glycosidase_sf"/>
</dbReference>
<dbReference type="Gene3D" id="2.60.40.10">
    <property type="entry name" value="Immunoglobulins"/>
    <property type="match status" value="1"/>
</dbReference>
<dbReference type="Gene3D" id="2.60.120.260">
    <property type="entry name" value="Galactose-binding domain-like"/>
    <property type="match status" value="2"/>
</dbReference>
<dbReference type="Pfam" id="PF08531">
    <property type="entry name" value="Bac_rhamnosid_N"/>
    <property type="match status" value="1"/>
</dbReference>
<dbReference type="SUPFAM" id="SSF48208">
    <property type="entry name" value="Six-hairpin glycosidases"/>
    <property type="match status" value="1"/>
</dbReference>
<feature type="domain" description="Alpha-L-rhamnosidase concanavalin-like" evidence="7">
    <location>
        <begin position="584"/>
        <end position="684"/>
    </location>
</feature>
<dbReference type="InterPro" id="IPR008902">
    <property type="entry name" value="Rhamnosid_concanavalin"/>
</dbReference>
<comment type="catalytic activity">
    <reaction evidence="1">
        <text>Hydrolysis of terminal non-reducing alpha-L-rhamnose residues in alpha-L-rhamnosides.</text>
        <dbReference type="EC" id="3.2.1.40"/>
    </reaction>
</comment>
<dbReference type="InterPro" id="IPR013737">
    <property type="entry name" value="Bac_rhamnosid_N"/>
</dbReference>
<dbReference type="InterPro" id="IPR016007">
    <property type="entry name" value="Alpha_rhamnosid"/>
</dbReference>
<dbReference type="EC" id="3.2.1.40" evidence="2"/>
<evidence type="ECO:0000259" key="9">
    <source>
        <dbReference type="Pfam" id="PF17389"/>
    </source>
</evidence>
<protein>
    <recommendedName>
        <fullName evidence="2">alpha-L-rhamnosidase</fullName>
        <ecNumber evidence="2">3.2.1.40</ecNumber>
    </recommendedName>
</protein>
<keyword evidence="12" id="KW-1185">Reference proteome</keyword>
<dbReference type="Gene3D" id="2.60.420.10">
    <property type="entry name" value="Maltose phosphorylase, domain 3"/>
    <property type="match status" value="1"/>
</dbReference>
<evidence type="ECO:0000256" key="3">
    <source>
        <dbReference type="ARBA" id="ARBA00022801"/>
    </source>
</evidence>
<dbReference type="Pfam" id="PF07554">
    <property type="entry name" value="FIVAR"/>
    <property type="match status" value="3"/>
</dbReference>
<dbReference type="InterPro" id="IPR013783">
    <property type="entry name" value="Ig-like_fold"/>
</dbReference>
<feature type="domain" description="Alpha-L-rhamnosidase C-terminal" evidence="10">
    <location>
        <begin position="1069"/>
        <end position="1143"/>
    </location>
</feature>
<dbReference type="InterPro" id="IPR035396">
    <property type="entry name" value="Bac_rhamnosid6H"/>
</dbReference>
<evidence type="ECO:0000313" key="12">
    <source>
        <dbReference type="Proteomes" id="UP000649151"/>
    </source>
</evidence>
<keyword evidence="5" id="KW-0812">Transmembrane</keyword>
<keyword evidence="5" id="KW-1133">Transmembrane helix</keyword>
<feature type="chain" id="PRO_5045087335" description="alpha-L-rhamnosidase" evidence="6">
    <location>
        <begin position="28"/>
        <end position="1451"/>
    </location>
</feature>
<organism evidence="11 12">
    <name type="scientific">Clostridium facile</name>
    <dbReference type="NCBI Taxonomy" id="2763035"/>
    <lineage>
        <taxon>Bacteria</taxon>
        <taxon>Bacillati</taxon>
        <taxon>Bacillota</taxon>
        <taxon>Clostridia</taxon>
        <taxon>Eubacteriales</taxon>
        <taxon>Clostridiaceae</taxon>
        <taxon>Clostridium</taxon>
    </lineage>
</organism>
<evidence type="ECO:0000256" key="4">
    <source>
        <dbReference type="SAM" id="MobiDB-lite"/>
    </source>
</evidence>
<dbReference type="Pfam" id="PF05592">
    <property type="entry name" value="Bac_rhamnosid"/>
    <property type="match status" value="1"/>
</dbReference>
<feature type="compositionally biased region" description="Low complexity" evidence="4">
    <location>
        <begin position="1406"/>
        <end position="1418"/>
    </location>
</feature>
<keyword evidence="5" id="KW-0472">Membrane</keyword>
<dbReference type="InterPro" id="IPR035398">
    <property type="entry name" value="Bac_rhamnosid_C"/>
</dbReference>
<sequence>MKKFKRVIGLILAVCMLLSVFSIQTGALQGAKLTLSNLKTEELTNPLGVDTTNPNFSWVIQSSERGTLQTAYQIKVYQESPDGTVVWDTGKVTSPNSINVKYEGDALASSTKYYWQVKVWDNHGNESAFSEPAYFSTGKFDPETELKADWITYNADAGEVDYNPIKIKFDQPITAQYFRFAVQKMGLPSTVGQYRTRIAEIEAYNSQTDPNYENNLLYKKSTSTQNQDNVSKIWNNSYINDGVRDSVKVPAGYQSRYALDPDLQNEKYIDENGDYINNSNGKVKSFNDWVNFKLGSDVTIDEVWIYPALGNEAISDPSKVADFPSSYTVSFTNNDSLYAAKPSLTDSGEDINTQWVIGEQVVDAEAPANELPTGNSLPLIAKSFNTDSGKQIKSATLYSSGLGIYEMRINGNKVTDNVLEPGLTEYEKSIFYNTYDVTELLNNEGENVIGAMLGNGIYDNPRYALRYSKADRTNGKLKLYAQLEITYEDGSTQTILSDDSWKWTNGPTVLSHWYGGEDYDARLEQPGWDSPGFDYSNWQNCVIENTMLSSSDGSEVPMGAFKSRMYPGSKIVDTHETVNFYHPEENVYVFDLGVNFAGWFELNATLPEGTKLKMLPAEQFNSSTQRVSQASYGETPLYDTYIFKGDENGETWHPNFMYHGFRWLEVTVIGDTDVELTPDMIRGLEIMVSNEQVGEFETSDQDVNAVHDLILRSAENNMYDTYTDCPQREKLGWMEQSHLTYELLSYNYNIAAYMEKIAQDQREGQYEDGLMPSTLPGYSPQGGNYNDDLSWGGAAILVPWYTYETYGDKQILEKSWDAMQKLMQHYNNRRDSYKQGLDEAIAADPSLSYTDFDYVLYDYGLGDWGEYQGDPYGVKVQTQISQSTVLITTPVYAQLAKTMSEIATTLGDTEKAAEYATLYENIKAEFNKLFFNYETGMYKGPVKENNKQQEAFAPLQDFDLQSVYSLALFNDLVPEGYEEMVLQNLVNNIVENDYHLNTGEVTLKYMISVLRENGYNDLVYKMAMNDTMPSYTYFIGRNTSLPEHWNGSGSQSHIMMGHIDQWFYEGIGGINNDGIAFENFTLSPYIPEGMTSANTATTTKYGEIRSNWNYTDGNFNWEVVVPTNTTATIVIPVKDATAVTESGNDILGKDGNGLTFAGIDENGYCTYTVGSGSYHFTATDKAQPSKTILNTVIAYAEEQQADPAFDNVIADVQKSFTAALENAKAVAANTGATQEEVNAAWQTLLNEIHKLGFVKGDITSLQKLVNTASSYDLTKYVEAGQAEFKEALAAAQELLADKDNALANEIETAETNLLNAMLNLRFKADKSILEQVIAEANSKDATSYTAESYAVLTSALEKATNVLADENATQQDVDTAVESVQTAMDGLVALSVTPVEAPTENNAVDQTTQTGQETTTTKANAAKTGDVAPIAMVVTLATAASALVLLNKKRK</sequence>
<keyword evidence="3 11" id="KW-0378">Hydrolase</keyword>
<evidence type="ECO:0000256" key="1">
    <source>
        <dbReference type="ARBA" id="ARBA00001445"/>
    </source>
</evidence>
<feature type="region of interest" description="Disordered" evidence="4">
    <location>
        <begin position="1397"/>
        <end position="1418"/>
    </location>
</feature>
<dbReference type="GO" id="GO:0016787">
    <property type="term" value="F:hydrolase activity"/>
    <property type="evidence" value="ECO:0007669"/>
    <property type="project" value="UniProtKB-KW"/>
</dbReference>
<dbReference type="Gene3D" id="1.20.1270.90">
    <property type="entry name" value="AF1782-like"/>
    <property type="match status" value="3"/>
</dbReference>
<dbReference type="Pfam" id="PF25788">
    <property type="entry name" value="Ig_Rha78A_N"/>
    <property type="match status" value="1"/>
</dbReference>
<accession>A0ABR7IPE3</accession>
<dbReference type="Pfam" id="PF17389">
    <property type="entry name" value="Bac_rhamnosid6H"/>
    <property type="match status" value="1"/>
</dbReference>
<dbReference type="Gene3D" id="1.50.10.10">
    <property type="match status" value="1"/>
</dbReference>
<comment type="caution">
    <text evidence="11">The sequence shown here is derived from an EMBL/GenBank/DDBJ whole genome shotgun (WGS) entry which is preliminary data.</text>
</comment>
<dbReference type="PANTHER" id="PTHR33307:SF11">
    <property type="entry name" value="ALPHA-L-RHAMNOSIDASE"/>
    <property type="match status" value="1"/>
</dbReference>
<dbReference type="EMBL" id="JACOQK010000001">
    <property type="protein sequence ID" value="MBC5787010.1"/>
    <property type="molecule type" value="Genomic_DNA"/>
</dbReference>
<evidence type="ECO:0000256" key="2">
    <source>
        <dbReference type="ARBA" id="ARBA00012652"/>
    </source>
</evidence>
<keyword evidence="6" id="KW-0732">Signal</keyword>
<feature type="domain" description="Alpha-L-rhamnosidase six-hairpin glycosidase" evidence="9">
    <location>
        <begin position="691"/>
        <end position="1066"/>
    </location>
</feature>
<evidence type="ECO:0000256" key="5">
    <source>
        <dbReference type="SAM" id="Phobius"/>
    </source>
</evidence>
<dbReference type="Proteomes" id="UP000649151">
    <property type="component" value="Unassembled WGS sequence"/>
</dbReference>
<evidence type="ECO:0000259" key="7">
    <source>
        <dbReference type="Pfam" id="PF05592"/>
    </source>
</evidence>
<dbReference type="PANTHER" id="PTHR33307">
    <property type="entry name" value="ALPHA-RHAMNOSIDASE (EUROFUNG)"/>
    <property type="match status" value="1"/>
</dbReference>
<name>A0ABR7IPE3_9CLOT</name>
<evidence type="ECO:0000256" key="6">
    <source>
        <dbReference type="SAM" id="SignalP"/>
    </source>
</evidence>